<evidence type="ECO:0000256" key="1">
    <source>
        <dbReference type="SAM" id="MobiDB-lite"/>
    </source>
</evidence>
<name>A0A7S1P3N3_9ALVE</name>
<accession>A0A7S1P3N3</accession>
<reference evidence="2" key="1">
    <citation type="submission" date="2021-01" db="EMBL/GenBank/DDBJ databases">
        <authorList>
            <person name="Corre E."/>
            <person name="Pelletier E."/>
            <person name="Niang G."/>
            <person name="Scheremetjew M."/>
            <person name="Finn R."/>
            <person name="Kale V."/>
            <person name="Holt S."/>
            <person name="Cochrane G."/>
            <person name="Meng A."/>
            <person name="Brown T."/>
            <person name="Cohen L."/>
        </authorList>
    </citation>
    <scope>NUCLEOTIDE SEQUENCE</scope>
    <source>
        <strain evidence="2">CCMP3346</strain>
    </source>
</reference>
<protein>
    <submittedName>
        <fullName evidence="2">Uncharacterized protein</fullName>
    </submittedName>
</protein>
<sequence length="252" mass="27463">MTSVSAAMEEDGRQFKRSRHGKAAAGAAASSACSSGAAAPGGGGGRGGESEEERQRREESERGLCKQISDSEGLFGYMMAFLPTIPLMVQLGKSMWQRTAAHLSHITISAATARELSFWQHIPLPFVTTQLAARLTHVTTIILRIPFPITDWCLDVVVAMVEGLSGGTLQTITLEQGDLVRIRACGTREARQAVSRPHPALPARLNPPPTLDAVTTIEGLRREHHALADRGWRMPRFATVRQGHWDRDGHEE</sequence>
<gene>
    <name evidence="2" type="ORF">VBRA1451_LOCUS14985</name>
</gene>
<proteinExistence type="predicted"/>
<dbReference type="EMBL" id="HBGB01025787">
    <property type="protein sequence ID" value="CAD9059915.1"/>
    <property type="molecule type" value="Transcribed_RNA"/>
</dbReference>
<feature type="compositionally biased region" description="Low complexity" evidence="1">
    <location>
        <begin position="23"/>
        <end position="38"/>
    </location>
</feature>
<feature type="region of interest" description="Disordered" evidence="1">
    <location>
        <begin position="1"/>
        <end position="63"/>
    </location>
</feature>
<evidence type="ECO:0000313" key="2">
    <source>
        <dbReference type="EMBL" id="CAD9059915.1"/>
    </source>
</evidence>
<feature type="compositionally biased region" description="Basic and acidic residues" evidence="1">
    <location>
        <begin position="53"/>
        <end position="63"/>
    </location>
</feature>
<dbReference type="AlphaFoldDB" id="A0A7S1P3N3"/>
<organism evidence="2">
    <name type="scientific">Vitrella brassicaformis</name>
    <dbReference type="NCBI Taxonomy" id="1169539"/>
    <lineage>
        <taxon>Eukaryota</taxon>
        <taxon>Sar</taxon>
        <taxon>Alveolata</taxon>
        <taxon>Colpodellida</taxon>
        <taxon>Vitrellaceae</taxon>
        <taxon>Vitrella</taxon>
    </lineage>
</organism>